<dbReference type="Pfam" id="PF00743">
    <property type="entry name" value="FMO-like"/>
    <property type="match status" value="1"/>
</dbReference>
<keyword evidence="3" id="KW-0274">FAD</keyword>
<dbReference type="Proteomes" id="UP001187346">
    <property type="component" value="Unassembled WGS sequence"/>
</dbReference>
<reference evidence="6 7" key="1">
    <citation type="submission" date="2023-10" db="EMBL/GenBank/DDBJ databases">
        <title>Characterization of rhizosphere-enriched actinobacteria from wheat plants lab-grown on chernevaya soil.</title>
        <authorList>
            <person name="Tikhonova E.N."/>
            <person name="Konopkin A."/>
            <person name="Kravchenko I.K."/>
        </authorList>
    </citation>
    <scope>NUCLEOTIDE SEQUENCE [LARGE SCALE GENOMIC DNA]</scope>
    <source>
        <strain evidence="6 7">RR29</strain>
    </source>
</reference>
<evidence type="ECO:0000256" key="2">
    <source>
        <dbReference type="ARBA" id="ARBA00022630"/>
    </source>
</evidence>
<evidence type="ECO:0000256" key="4">
    <source>
        <dbReference type="ARBA" id="ARBA00023002"/>
    </source>
</evidence>
<evidence type="ECO:0000256" key="5">
    <source>
        <dbReference type="SAM" id="MobiDB-lite"/>
    </source>
</evidence>
<feature type="region of interest" description="Disordered" evidence="5">
    <location>
        <begin position="486"/>
        <end position="521"/>
    </location>
</feature>
<organism evidence="6 7">
    <name type="scientific">Streptomyces prunicolor</name>
    <dbReference type="NCBI Taxonomy" id="67348"/>
    <lineage>
        <taxon>Bacteria</taxon>
        <taxon>Bacillati</taxon>
        <taxon>Actinomycetota</taxon>
        <taxon>Actinomycetes</taxon>
        <taxon>Kitasatosporales</taxon>
        <taxon>Streptomycetaceae</taxon>
        <taxon>Streptomyces</taxon>
    </lineage>
</organism>
<sequence length="521" mass="57953">MAHTASIAIIGTGFAGLGMAARLKRAGFHDLTLFEKADDVGGCWRDNTYPGAACDVPSHLYSYSFAQNTAWSRRFAPQAEIHQYLRDTADTFGITPHIRFNSPVTTAEFDEESATWAITLEDGSVHVADILIAATGLLNRPLVPGIPGLDTFQGEQFHSATWNHDYDLTGKSVAVVGTGASAVQFVPAIAPRVARLTLFQKNAAHVIPKPDHPYAPIARTAFRRIPGLQRLSRWLTYWQLEPRGAAFTRFPRLLKIADRQFRRHIARQVTDDALRTALTPEDPIGCKRILLSNEYYGALTRDNVDVVTSPITEVTPTGVRTSDGSHHEVDAIIYGTGFKATEILGPLHVTGRNGRVLHKEWQDGAEAHLGISVAGFPNLFILYGPNTGLGHSSVVLMLEAQINYVLQAVRRLAKGDIAWLEVWSAVQAGSNAALQRRIRTSVWAQECDSWYRTAAGKNTIQWPGFTFEYAARTRRLDESDFHLEPVGARGRPLRRNDPRRNDERETERLPRPADRGDRWPR</sequence>
<dbReference type="RefSeq" id="WP_317774196.1">
    <property type="nucleotide sequence ID" value="NZ_JAWMAJ010000141.1"/>
</dbReference>
<comment type="similarity">
    <text evidence="1">Belongs to the FAD-binding monooxygenase family.</text>
</comment>
<evidence type="ECO:0000256" key="1">
    <source>
        <dbReference type="ARBA" id="ARBA00010139"/>
    </source>
</evidence>
<keyword evidence="2" id="KW-0285">Flavoprotein</keyword>
<feature type="compositionally biased region" description="Basic and acidic residues" evidence="5">
    <location>
        <begin position="494"/>
        <end position="521"/>
    </location>
</feature>
<dbReference type="PRINTS" id="PR00419">
    <property type="entry name" value="ADXRDTASE"/>
</dbReference>
<name>A0ABU4FL51_9ACTN</name>
<protein>
    <submittedName>
        <fullName evidence="6">NAD(P)/FAD-dependent oxidoreductase</fullName>
        <ecNumber evidence="6">1.14.13.-</ecNumber>
    </submittedName>
</protein>
<dbReference type="SUPFAM" id="SSF51905">
    <property type="entry name" value="FAD/NAD(P)-binding domain"/>
    <property type="match status" value="2"/>
</dbReference>
<comment type="caution">
    <text evidence="6">The sequence shown here is derived from an EMBL/GenBank/DDBJ whole genome shotgun (WGS) entry which is preliminary data.</text>
</comment>
<dbReference type="EMBL" id="JAWMAJ010000141">
    <property type="protein sequence ID" value="MDV7220718.1"/>
    <property type="molecule type" value="Genomic_DNA"/>
</dbReference>
<dbReference type="PANTHER" id="PTHR42877:SF4">
    <property type="entry name" value="FAD_NAD(P)-BINDING DOMAIN-CONTAINING PROTEIN-RELATED"/>
    <property type="match status" value="1"/>
</dbReference>
<accession>A0ABU4FL51</accession>
<evidence type="ECO:0000256" key="3">
    <source>
        <dbReference type="ARBA" id="ARBA00022827"/>
    </source>
</evidence>
<gene>
    <name evidence="6" type="ORF">R5A26_32755</name>
</gene>
<dbReference type="GO" id="GO:0016491">
    <property type="term" value="F:oxidoreductase activity"/>
    <property type="evidence" value="ECO:0007669"/>
    <property type="project" value="UniProtKB-KW"/>
</dbReference>
<keyword evidence="4 6" id="KW-0560">Oxidoreductase</keyword>
<dbReference type="InterPro" id="IPR020946">
    <property type="entry name" value="Flavin_mOase-like"/>
</dbReference>
<proteinExistence type="inferred from homology"/>
<dbReference type="InterPro" id="IPR051209">
    <property type="entry name" value="FAD-bind_Monooxygenase_sf"/>
</dbReference>
<dbReference type="InterPro" id="IPR036188">
    <property type="entry name" value="FAD/NAD-bd_sf"/>
</dbReference>
<evidence type="ECO:0000313" key="7">
    <source>
        <dbReference type="Proteomes" id="UP001187346"/>
    </source>
</evidence>
<evidence type="ECO:0000313" key="6">
    <source>
        <dbReference type="EMBL" id="MDV7220718.1"/>
    </source>
</evidence>
<keyword evidence="7" id="KW-1185">Reference proteome</keyword>
<dbReference type="PANTHER" id="PTHR42877">
    <property type="entry name" value="L-ORNITHINE N(5)-MONOOXYGENASE-RELATED"/>
    <property type="match status" value="1"/>
</dbReference>
<dbReference type="Gene3D" id="3.50.50.60">
    <property type="entry name" value="FAD/NAD(P)-binding domain"/>
    <property type="match status" value="2"/>
</dbReference>
<dbReference type="EC" id="1.14.13.-" evidence="6"/>